<keyword evidence="3" id="KW-1185">Reference proteome</keyword>
<dbReference type="Proteomes" id="UP000617628">
    <property type="component" value="Unassembled WGS sequence"/>
</dbReference>
<evidence type="ECO:0000256" key="1">
    <source>
        <dbReference type="SAM" id="MobiDB-lite"/>
    </source>
</evidence>
<dbReference type="AlphaFoldDB" id="A0A934VR47"/>
<evidence type="ECO:0008006" key="4">
    <source>
        <dbReference type="Google" id="ProtNLM"/>
    </source>
</evidence>
<evidence type="ECO:0000313" key="2">
    <source>
        <dbReference type="EMBL" id="MBK1879022.1"/>
    </source>
</evidence>
<gene>
    <name evidence="2" type="ORF">JIN87_19210</name>
</gene>
<feature type="compositionally biased region" description="Pro residues" evidence="1">
    <location>
        <begin position="261"/>
        <end position="270"/>
    </location>
</feature>
<dbReference type="RefSeq" id="WP_200357236.1">
    <property type="nucleotide sequence ID" value="NZ_JAENIL010000039.1"/>
</dbReference>
<proteinExistence type="predicted"/>
<protein>
    <recommendedName>
        <fullName evidence="4">Cytochrome c domain-containing protein</fullName>
    </recommendedName>
</protein>
<name>A0A934VR47_9BACT</name>
<sequence>MFSKPHSLFVVSVACVIALIVVWRGDAVELPIRVVTWDVSPQEKSAVVPVPSSPEVEKVYLQIHNIRFGGQVSVKINEGEWKTLYNRNIEMAPMEESHDGIGGIFSTIRFYVDGSDVIEGQENTIAFRLNGTDGRTTAIRVIDIDFVDTNGESTLEEGTFTDEDPSLWIGPYTDQENISAGLALWRAKNVLIENPISETPIVAACASCHFDDGSDLKYFNYSNETIIGRSLFHGLTYEESAQIASYIRSLDLNLPGDMPAPGRPWNPPFQPGAGTDPKTEDPELVKKQKAASWLAGRGLEAVVEGDHGVIEGLLPDGTSHGEIAELVDHRASMSPREVPLSIQLGDWNQWLPDLAPEDMWEDSVMLNEARTDLPNYLRNENLKVNETPRWLFDRLMSRLESTGVETLTAAGQLNAAFGDFTVDFNVDFYREWRHQNRDTDQIWQVVKPGISWDLMRGSLVRWRAVKLAYAVRDFELEDKMDAPQGTYNPSQVPLYTPEALGFPGLGVRSTVWVFAPHITSLDFDRFENQDVQRGKFVSNQWYLLQQILNSGYRKPAGMNSPLDWDYVKIHTNWAESMSGHPYAATQMLNQVNMMQSRYTSRGISKQDFSMRTTPPYIVYSDDRMNRDNYRGLDLVEPGLWRKYFEEYFYEWLHIVEEQNVDTMERLDAAEDGTNARHFINTRDYVPTPFTDGSKDVFPSPGESVADSMYRLLPLAHADGVNEALLLDFLAWTDRAFPPSAELWRAQFSPEHLFLEDFEGSIEFTDIEPLSIKNEDGVNLTGMPRNGGQYTVGTLALGSETIAVSTQTVDVSLNGATRLRLVSRTAYDTVEEIDPEEVEYRMVIRFDTGAEIEGAFEAINPDLYGSKFQTYEQELDVPAEAVSITRIALEWRRVNGDSEGSVFIDNVLIVDVTPSSDTIAPEPPRITQANETNGYRNYIRIGASSSDDVVGYNVYRWEEGQTIADAVKLTKSVPFHAINDRYWDMRIKRGITYHYALTAVDEAGNESGFSNTRSSSVLSEVPAFRPQWSFSMKRAGGKKRLQWTGVHNQDLLGFKVYRKGEGESGFTLLNADSGELPLFFNDTTSVAGESYEYYVNPVTSLGEADNSGNVVALTYAAEDALLRLFREEHGLADDGSEDFGDLSGNGVANVFYFLHDLGDPRIANVSKLELGQDPKPGLPLISLSEDGSLVYSYVHRRFTSDYEPVLKMSNTLAPGSWYLLGSEFTNERLLRTDTQPLNDDYEIRHYVLDPGSDPVFLRIELETAE</sequence>
<evidence type="ECO:0000313" key="3">
    <source>
        <dbReference type="Proteomes" id="UP000617628"/>
    </source>
</evidence>
<dbReference type="PROSITE" id="PS51257">
    <property type="entry name" value="PROKAR_LIPOPROTEIN"/>
    <property type="match status" value="1"/>
</dbReference>
<feature type="region of interest" description="Disordered" evidence="1">
    <location>
        <begin position="258"/>
        <end position="283"/>
    </location>
</feature>
<dbReference type="Gene3D" id="2.60.40.10">
    <property type="entry name" value="Immunoglobulins"/>
    <property type="match status" value="2"/>
</dbReference>
<dbReference type="InterPro" id="IPR013783">
    <property type="entry name" value="Ig-like_fold"/>
</dbReference>
<dbReference type="EMBL" id="JAENIL010000039">
    <property type="protein sequence ID" value="MBK1879022.1"/>
    <property type="molecule type" value="Genomic_DNA"/>
</dbReference>
<reference evidence="2" key="1">
    <citation type="submission" date="2021-01" db="EMBL/GenBank/DDBJ databases">
        <title>Modified the classification status of verrucomicrobia.</title>
        <authorList>
            <person name="Feng X."/>
        </authorList>
    </citation>
    <scope>NUCLEOTIDE SEQUENCE</scope>
    <source>
        <strain evidence="2">KCTC 13126</strain>
    </source>
</reference>
<organism evidence="2 3">
    <name type="scientific">Pelagicoccus mobilis</name>
    <dbReference type="NCBI Taxonomy" id="415221"/>
    <lineage>
        <taxon>Bacteria</taxon>
        <taxon>Pseudomonadati</taxon>
        <taxon>Verrucomicrobiota</taxon>
        <taxon>Opitutia</taxon>
        <taxon>Puniceicoccales</taxon>
        <taxon>Pelagicoccaceae</taxon>
        <taxon>Pelagicoccus</taxon>
    </lineage>
</organism>
<comment type="caution">
    <text evidence="2">The sequence shown here is derived from an EMBL/GenBank/DDBJ whole genome shotgun (WGS) entry which is preliminary data.</text>
</comment>
<accession>A0A934VR47</accession>